<dbReference type="SUPFAM" id="SSF51905">
    <property type="entry name" value="FAD/NAD(P)-binding domain"/>
    <property type="match status" value="1"/>
</dbReference>
<dbReference type="GO" id="GO:0004324">
    <property type="term" value="F:ferredoxin-NADP+ reductase activity"/>
    <property type="evidence" value="ECO:0007669"/>
    <property type="project" value="UniProtKB-UniRule"/>
</dbReference>
<protein>
    <recommendedName>
        <fullName evidence="5">Ferredoxin--NADP reductase</fullName>
        <shortName evidence="5">FNR</shortName>
        <shortName evidence="5">Fd-NADP(+) reductase</shortName>
        <ecNumber evidence="5">1.18.1.2</ecNumber>
    </recommendedName>
</protein>
<dbReference type="GO" id="GO:0050660">
    <property type="term" value="F:flavin adenine dinucleotide binding"/>
    <property type="evidence" value="ECO:0007669"/>
    <property type="project" value="UniProtKB-UniRule"/>
</dbReference>
<organism evidence="7 8">
    <name type="scientific">Chitinasiproducens palmae</name>
    <dbReference type="NCBI Taxonomy" id="1770053"/>
    <lineage>
        <taxon>Bacteria</taxon>
        <taxon>Pseudomonadati</taxon>
        <taxon>Pseudomonadota</taxon>
        <taxon>Betaproteobacteria</taxon>
        <taxon>Burkholderiales</taxon>
        <taxon>Burkholderiaceae</taxon>
        <taxon>Chitinasiproducens</taxon>
    </lineage>
</organism>
<dbReference type="OrthoDB" id="9806179at2"/>
<comment type="cofactor">
    <cofactor evidence="5">
        <name>FAD</name>
        <dbReference type="ChEBI" id="CHEBI:57692"/>
    </cofactor>
    <text evidence="5">Binds 1 FAD per subunit.</text>
</comment>
<dbReference type="InterPro" id="IPR036188">
    <property type="entry name" value="FAD/NAD-bd_sf"/>
</dbReference>
<evidence type="ECO:0000313" key="8">
    <source>
        <dbReference type="Proteomes" id="UP000243719"/>
    </source>
</evidence>
<evidence type="ECO:0000256" key="1">
    <source>
        <dbReference type="ARBA" id="ARBA00022630"/>
    </source>
</evidence>
<proteinExistence type="inferred from homology"/>
<evidence type="ECO:0000256" key="3">
    <source>
        <dbReference type="ARBA" id="ARBA00022857"/>
    </source>
</evidence>
<dbReference type="Gene3D" id="3.50.50.60">
    <property type="entry name" value="FAD/NAD(P)-binding domain"/>
    <property type="match status" value="2"/>
</dbReference>
<dbReference type="HAMAP" id="MF_01685">
    <property type="entry name" value="FENR2"/>
    <property type="match status" value="1"/>
</dbReference>
<dbReference type="PRINTS" id="PR00411">
    <property type="entry name" value="PNDRDTASEI"/>
</dbReference>
<gene>
    <name evidence="7" type="ORF">SAMN05216551_10789</name>
</gene>
<dbReference type="PANTHER" id="PTHR48105">
    <property type="entry name" value="THIOREDOXIN REDUCTASE 1-RELATED-RELATED"/>
    <property type="match status" value="1"/>
</dbReference>
<feature type="binding site" evidence="5">
    <location>
        <position position="43"/>
    </location>
    <ligand>
        <name>FAD</name>
        <dbReference type="ChEBI" id="CHEBI:57692"/>
    </ligand>
</feature>
<sequence>MQDDVFPQQAEQTADVLIIGAGPVGLFAAFQAQVLGLSCRILDTLSVPGGQCIELYPDKPIFDIPAVPVCTGRELVERLVEQIAPFDVPMHLGDEVVALQDARGTTSEDANGGALAADEAGAAPRWRVTTASGASFVAPAVLVAAGGGAFVPQRLNVPGAEALHGSHLHYSVRRLADFAGANVVVAGGGDSALDWALALRGTAANVTLVHRRAAFRAAPETIRRLEAARAAGEIAFALGTVSALDAPDGRLRAVTISGPEQPSQVAADHVIALFGLVAQLGAIGDWGLKVEASRLVVDCHHYETSLAGIFAAGDIAGYPNKQKLILSGFHEASLALRRAYRYIHPERARTAVHSSNDRRLSEAILGQDGSA</sequence>
<feature type="binding site" evidence="5">
    <location>
        <position position="51"/>
    </location>
    <ligand>
        <name>FAD</name>
        <dbReference type="ChEBI" id="CHEBI:57692"/>
    </ligand>
</feature>
<comment type="catalytic activity">
    <reaction evidence="5">
        <text>2 reduced [2Fe-2S]-[ferredoxin] + NADP(+) + H(+) = 2 oxidized [2Fe-2S]-[ferredoxin] + NADPH</text>
        <dbReference type="Rhea" id="RHEA:20125"/>
        <dbReference type="Rhea" id="RHEA-COMP:10000"/>
        <dbReference type="Rhea" id="RHEA-COMP:10001"/>
        <dbReference type="ChEBI" id="CHEBI:15378"/>
        <dbReference type="ChEBI" id="CHEBI:33737"/>
        <dbReference type="ChEBI" id="CHEBI:33738"/>
        <dbReference type="ChEBI" id="CHEBI:57783"/>
        <dbReference type="ChEBI" id="CHEBI:58349"/>
        <dbReference type="EC" id="1.18.1.2"/>
    </reaction>
</comment>
<feature type="binding site" evidence="5">
    <location>
        <position position="150"/>
    </location>
    <ligand>
        <name>FAD</name>
        <dbReference type="ChEBI" id="CHEBI:57692"/>
    </ligand>
</feature>
<dbReference type="EC" id="1.18.1.2" evidence="5"/>
<feature type="domain" description="FAD/NAD(P)-binding" evidence="6">
    <location>
        <begin position="15"/>
        <end position="319"/>
    </location>
</feature>
<keyword evidence="3 5" id="KW-0521">NADP</keyword>
<evidence type="ECO:0000256" key="5">
    <source>
        <dbReference type="HAMAP-Rule" id="MF_01685"/>
    </source>
</evidence>
<reference evidence="8" key="1">
    <citation type="submission" date="2016-09" db="EMBL/GenBank/DDBJ databases">
        <authorList>
            <person name="Varghese N."/>
            <person name="Submissions S."/>
        </authorList>
    </citation>
    <scope>NUCLEOTIDE SEQUENCE [LARGE SCALE GENOMIC DNA]</scope>
    <source>
        <strain evidence="8">JS23</strain>
    </source>
</reference>
<evidence type="ECO:0000313" key="7">
    <source>
        <dbReference type="EMBL" id="SDV49130.1"/>
    </source>
</evidence>
<dbReference type="STRING" id="1770053.SAMN05216551_10789"/>
<keyword evidence="4 5" id="KW-0560">Oxidoreductase</keyword>
<dbReference type="AlphaFoldDB" id="A0A1H2PQM8"/>
<dbReference type="GO" id="GO:0050661">
    <property type="term" value="F:NADP binding"/>
    <property type="evidence" value="ECO:0007669"/>
    <property type="project" value="UniProtKB-UniRule"/>
</dbReference>
<dbReference type="InterPro" id="IPR023753">
    <property type="entry name" value="FAD/NAD-binding_dom"/>
</dbReference>
<dbReference type="Proteomes" id="UP000243719">
    <property type="component" value="Unassembled WGS sequence"/>
</dbReference>
<dbReference type="Pfam" id="PF07992">
    <property type="entry name" value="Pyr_redox_2"/>
    <property type="match status" value="1"/>
</dbReference>
<keyword evidence="1 5" id="KW-0285">Flavoprotein</keyword>
<name>A0A1H2PQM8_9BURK</name>
<dbReference type="InterPro" id="IPR050097">
    <property type="entry name" value="Ferredoxin-NADP_redctase_2"/>
</dbReference>
<evidence type="ECO:0000259" key="6">
    <source>
        <dbReference type="Pfam" id="PF07992"/>
    </source>
</evidence>
<keyword evidence="8" id="KW-1185">Reference proteome</keyword>
<comment type="similarity">
    <text evidence="5">Belongs to the ferredoxin--NADP reductase type 2 family.</text>
</comment>
<dbReference type="PRINTS" id="PR00368">
    <property type="entry name" value="FADPNR"/>
</dbReference>
<feature type="binding site" evidence="5">
    <location>
        <position position="355"/>
    </location>
    <ligand>
        <name>FAD</name>
        <dbReference type="ChEBI" id="CHEBI:57692"/>
    </ligand>
</feature>
<dbReference type="EMBL" id="FNLO01000007">
    <property type="protein sequence ID" value="SDV49130.1"/>
    <property type="molecule type" value="Genomic_DNA"/>
</dbReference>
<feature type="binding site" evidence="5">
    <location>
        <position position="96"/>
    </location>
    <ligand>
        <name>FAD</name>
        <dbReference type="ChEBI" id="CHEBI:57692"/>
    </ligand>
</feature>
<feature type="binding site" evidence="5">
    <location>
        <position position="56"/>
    </location>
    <ligand>
        <name>FAD</name>
        <dbReference type="ChEBI" id="CHEBI:57692"/>
    </ligand>
</feature>
<keyword evidence="2 5" id="KW-0274">FAD</keyword>
<dbReference type="InterPro" id="IPR022890">
    <property type="entry name" value="Fd--NADP_Rdtase_type_2"/>
</dbReference>
<accession>A0A1H2PQM8</accession>
<comment type="caution">
    <text evidence="5">Lacks conserved residue(s) required for the propagation of feature annotation.</text>
</comment>
<evidence type="ECO:0000256" key="4">
    <source>
        <dbReference type="ARBA" id="ARBA00023002"/>
    </source>
</evidence>
<dbReference type="RefSeq" id="WP_091908813.1">
    <property type="nucleotide sequence ID" value="NZ_FNLO01000007.1"/>
</dbReference>
<feature type="binding site" evidence="5">
    <location>
        <position position="314"/>
    </location>
    <ligand>
        <name>FAD</name>
        <dbReference type="ChEBI" id="CHEBI:57692"/>
    </ligand>
</feature>
<evidence type="ECO:0000256" key="2">
    <source>
        <dbReference type="ARBA" id="ARBA00022827"/>
    </source>
</evidence>
<comment type="subunit">
    <text evidence="5">Homodimer.</text>
</comment>